<dbReference type="OrthoDB" id="783578at2759"/>
<feature type="region of interest" description="Disordered" evidence="1">
    <location>
        <begin position="127"/>
        <end position="177"/>
    </location>
</feature>
<evidence type="ECO:0000256" key="1">
    <source>
        <dbReference type="SAM" id="MobiDB-lite"/>
    </source>
</evidence>
<name>A0A843WZI3_COLES</name>
<dbReference type="AlphaFoldDB" id="A0A843WZI3"/>
<keyword evidence="3" id="KW-1185">Reference proteome</keyword>
<protein>
    <submittedName>
        <fullName evidence="2">Uncharacterized protein</fullName>
    </submittedName>
</protein>
<evidence type="ECO:0000313" key="2">
    <source>
        <dbReference type="EMBL" id="MQM12168.1"/>
    </source>
</evidence>
<gene>
    <name evidence="2" type="ORF">Taro_045085</name>
</gene>
<dbReference type="Proteomes" id="UP000652761">
    <property type="component" value="Unassembled WGS sequence"/>
</dbReference>
<dbReference type="EMBL" id="NMUH01005220">
    <property type="protein sequence ID" value="MQM12168.1"/>
    <property type="molecule type" value="Genomic_DNA"/>
</dbReference>
<proteinExistence type="predicted"/>
<comment type="caution">
    <text evidence="2">The sequence shown here is derived from an EMBL/GenBank/DDBJ whole genome shotgun (WGS) entry which is preliminary data.</text>
</comment>
<accession>A0A843WZI3</accession>
<evidence type="ECO:0000313" key="3">
    <source>
        <dbReference type="Proteomes" id="UP000652761"/>
    </source>
</evidence>
<feature type="region of interest" description="Disordered" evidence="1">
    <location>
        <begin position="1"/>
        <end position="27"/>
    </location>
</feature>
<reference evidence="2" key="1">
    <citation type="submission" date="2017-07" db="EMBL/GenBank/DDBJ databases">
        <title>Taro Niue Genome Assembly and Annotation.</title>
        <authorList>
            <person name="Atibalentja N."/>
            <person name="Keating K."/>
            <person name="Fields C.J."/>
        </authorList>
    </citation>
    <scope>NUCLEOTIDE SEQUENCE</scope>
    <source>
        <strain evidence="2">Niue_2</strain>
        <tissue evidence="2">Leaf</tissue>
    </source>
</reference>
<feature type="compositionally biased region" description="Acidic residues" evidence="1">
    <location>
        <begin position="155"/>
        <end position="166"/>
    </location>
</feature>
<organism evidence="2 3">
    <name type="scientific">Colocasia esculenta</name>
    <name type="common">Wild taro</name>
    <name type="synonym">Arum esculentum</name>
    <dbReference type="NCBI Taxonomy" id="4460"/>
    <lineage>
        <taxon>Eukaryota</taxon>
        <taxon>Viridiplantae</taxon>
        <taxon>Streptophyta</taxon>
        <taxon>Embryophyta</taxon>
        <taxon>Tracheophyta</taxon>
        <taxon>Spermatophyta</taxon>
        <taxon>Magnoliopsida</taxon>
        <taxon>Liliopsida</taxon>
        <taxon>Araceae</taxon>
        <taxon>Aroideae</taxon>
        <taxon>Colocasieae</taxon>
        <taxon>Colocasia</taxon>
    </lineage>
</organism>
<feature type="compositionally biased region" description="Basic and acidic residues" evidence="1">
    <location>
        <begin position="137"/>
        <end position="154"/>
    </location>
</feature>
<sequence>MYFDTKIRTQRTQPPHNDDGGDSNVSDQLSMFKCPGRAFGYSSTRVLEDRELVAAEIYVFMNCAELDPYIKVKSRLFPEYELLPVDDELEGVNDNFFQSDLSDARELAAPTQFSVDDINETICLYKDNEQEEVDPNALEREVESDVEEESRHDEDEFEEDDEDDAELNISSSDDKYR</sequence>